<gene>
    <name evidence="1" type="ORF">LX92_03058</name>
</gene>
<proteinExistence type="predicted"/>
<sequence length="53" mass="6282">MGDCRRKLTKNEFSGIIDKFKIELRKNDLPRTKAVEFFIEDIVIKKLTENSRP</sequence>
<reference evidence="1 2" key="1">
    <citation type="submission" date="2018-05" db="EMBL/GenBank/DDBJ databases">
        <title>Genomic Encyclopedia of Archaeal and Bacterial Type Strains, Phase II (KMG-II): from individual species to whole genera.</title>
        <authorList>
            <person name="Goeker M."/>
        </authorList>
    </citation>
    <scope>NUCLEOTIDE SEQUENCE [LARGE SCALE GENOMIC DNA]</scope>
    <source>
        <strain evidence="1 2">DSM 23514</strain>
    </source>
</reference>
<evidence type="ECO:0000313" key="2">
    <source>
        <dbReference type="Proteomes" id="UP000245667"/>
    </source>
</evidence>
<evidence type="ECO:0000313" key="1">
    <source>
        <dbReference type="EMBL" id="PWK22583.1"/>
    </source>
</evidence>
<name>A0A316E1E1_9FLAO</name>
<comment type="caution">
    <text evidence="1">The sequence shown here is derived from an EMBL/GenBank/DDBJ whole genome shotgun (WGS) entry which is preliminary data.</text>
</comment>
<organism evidence="1 2">
    <name type="scientific">Maribacter polysiphoniae</name>
    <dbReference type="NCBI Taxonomy" id="429344"/>
    <lineage>
        <taxon>Bacteria</taxon>
        <taxon>Pseudomonadati</taxon>
        <taxon>Bacteroidota</taxon>
        <taxon>Flavobacteriia</taxon>
        <taxon>Flavobacteriales</taxon>
        <taxon>Flavobacteriaceae</taxon>
        <taxon>Maribacter</taxon>
    </lineage>
</organism>
<dbReference type="AlphaFoldDB" id="A0A316E1E1"/>
<protein>
    <submittedName>
        <fullName evidence="1">Uncharacterized protein</fullName>
    </submittedName>
</protein>
<dbReference type="EMBL" id="QGGQ01000007">
    <property type="protein sequence ID" value="PWK22583.1"/>
    <property type="molecule type" value="Genomic_DNA"/>
</dbReference>
<accession>A0A316E1E1</accession>
<dbReference type="Proteomes" id="UP000245667">
    <property type="component" value="Unassembled WGS sequence"/>
</dbReference>